<feature type="transmembrane region" description="Helical" evidence="5">
    <location>
        <begin position="163"/>
        <end position="181"/>
    </location>
</feature>
<feature type="domain" description="G-protein coupled receptors family 1 profile" evidence="6">
    <location>
        <begin position="58"/>
        <end position="333"/>
    </location>
</feature>
<proteinExistence type="predicted"/>
<organism evidence="7 8">
    <name type="scientific">Caenorhabditis tropicalis</name>
    <dbReference type="NCBI Taxonomy" id="1561998"/>
    <lineage>
        <taxon>Eukaryota</taxon>
        <taxon>Metazoa</taxon>
        <taxon>Ecdysozoa</taxon>
        <taxon>Nematoda</taxon>
        <taxon>Chromadorea</taxon>
        <taxon>Rhabditida</taxon>
        <taxon>Rhabditina</taxon>
        <taxon>Rhabditomorpha</taxon>
        <taxon>Rhabditoidea</taxon>
        <taxon>Rhabditidae</taxon>
        <taxon>Peloderinae</taxon>
        <taxon>Caenorhabditis</taxon>
    </lineage>
</organism>
<dbReference type="WBParaSite" id="Csp11.Scaffold629.g10593.t1">
    <property type="protein sequence ID" value="Csp11.Scaffold629.g10593.t1"/>
    <property type="gene ID" value="Csp11.Scaffold629.g10593"/>
</dbReference>
<evidence type="ECO:0000256" key="1">
    <source>
        <dbReference type="ARBA" id="ARBA00004370"/>
    </source>
</evidence>
<dbReference type="GO" id="GO:0016020">
    <property type="term" value="C:membrane"/>
    <property type="evidence" value="ECO:0007669"/>
    <property type="project" value="UniProtKB-SubCell"/>
</dbReference>
<feature type="transmembrane region" description="Helical" evidence="5">
    <location>
        <begin position="77"/>
        <end position="96"/>
    </location>
</feature>
<reference evidence="8" key="1">
    <citation type="submission" date="2016-11" db="UniProtKB">
        <authorList>
            <consortium name="WormBaseParasite"/>
        </authorList>
    </citation>
    <scope>IDENTIFICATION</scope>
</reference>
<feature type="transmembrane region" description="Helical" evidence="5">
    <location>
        <begin position="313"/>
        <end position="336"/>
    </location>
</feature>
<dbReference type="SUPFAM" id="SSF81321">
    <property type="entry name" value="Family A G protein-coupled receptor-like"/>
    <property type="match status" value="1"/>
</dbReference>
<dbReference type="Gene3D" id="1.20.1070.10">
    <property type="entry name" value="Rhodopsin 7-helix transmembrane proteins"/>
    <property type="match status" value="1"/>
</dbReference>
<dbReference type="Proteomes" id="UP000095282">
    <property type="component" value="Unplaced"/>
</dbReference>
<evidence type="ECO:0000256" key="5">
    <source>
        <dbReference type="SAM" id="Phobius"/>
    </source>
</evidence>
<keyword evidence="4 5" id="KW-0472">Membrane</keyword>
<feature type="transmembrane region" description="Helical" evidence="5">
    <location>
        <begin position="41"/>
        <end position="65"/>
    </location>
</feature>
<evidence type="ECO:0000313" key="8">
    <source>
        <dbReference type="WBParaSite" id="Csp11.Scaffold629.g10593.t1"/>
    </source>
</evidence>
<keyword evidence="3 5" id="KW-1133">Transmembrane helix</keyword>
<evidence type="ECO:0000256" key="4">
    <source>
        <dbReference type="ARBA" id="ARBA00023136"/>
    </source>
</evidence>
<keyword evidence="7" id="KW-1185">Reference proteome</keyword>
<dbReference type="PANTHER" id="PTHR46709">
    <property type="entry name" value="PROTEIN CBG23488-RELATED"/>
    <property type="match status" value="1"/>
</dbReference>
<keyword evidence="2 5" id="KW-0812">Transmembrane</keyword>
<evidence type="ECO:0000259" key="6">
    <source>
        <dbReference type="PROSITE" id="PS50262"/>
    </source>
</evidence>
<dbReference type="InterPro" id="IPR017452">
    <property type="entry name" value="GPCR_Rhodpsn_7TM"/>
</dbReference>
<dbReference type="PROSITE" id="PS50262">
    <property type="entry name" value="G_PROTEIN_RECEP_F1_2"/>
    <property type="match status" value="1"/>
</dbReference>
<feature type="transmembrane region" description="Helical" evidence="5">
    <location>
        <begin position="271"/>
        <end position="293"/>
    </location>
</feature>
<protein>
    <submittedName>
        <fullName evidence="8">G_PROTEIN_RECEP_F1_2 domain-containing protein</fullName>
    </submittedName>
</protein>
<comment type="subcellular location">
    <subcellularLocation>
        <location evidence="1">Membrane</location>
    </subcellularLocation>
</comment>
<evidence type="ECO:0000313" key="7">
    <source>
        <dbReference type="Proteomes" id="UP000095282"/>
    </source>
</evidence>
<accession>A0A1I7TPV9</accession>
<evidence type="ECO:0000256" key="3">
    <source>
        <dbReference type="ARBA" id="ARBA00022989"/>
    </source>
</evidence>
<sequence>MDLLNLTSTSTYPESENETFELEEDDCHYEVLQPHMLVMRFWMVSIFGSTISFVSMIENIFLFLLFVTSRRHRRENLFMMLLAFFDIFVSMAYIMLMSVNVLSDVLMSPILVNVWYTYMIPILTISHIAMTSSSFLIVAASFERYCATLNTPYLRFAQRNRSFIALCAVFLGVVSKGTISIEFELVHHEQCIGQMMATTMKFRPFVFETQYHYLFRFWYRNFVTVFAPFFILLYLNIRIVKALTTYTTATVCLVTNGNTEDLQKRKASARAATRTLVMVGCCYIVSNIINVILTSLEQTNNELAVDYPDLYIILIDLVSLLTTMACAARLPIYLYCQPTLRREIFMRFKRLCVPCSSSSPEKLGERLKSVETDTSFLSKGETSMLERVPIATISEDKPKKSTPTKCCMHSPYETLL</sequence>
<feature type="transmembrane region" description="Helical" evidence="5">
    <location>
        <begin position="217"/>
        <end position="235"/>
    </location>
</feature>
<name>A0A1I7TPV9_9PELO</name>
<feature type="transmembrane region" description="Helical" evidence="5">
    <location>
        <begin position="116"/>
        <end position="142"/>
    </location>
</feature>
<dbReference type="PANTHER" id="PTHR46709:SF2">
    <property type="entry name" value="G-PROTEIN COUPLED RECEPTORS FAMILY 1 PROFILE DOMAIN-CONTAINING PROTEIN"/>
    <property type="match status" value="1"/>
</dbReference>
<dbReference type="STRING" id="1561998.A0A1I7TPV9"/>
<dbReference type="AlphaFoldDB" id="A0A1I7TPV9"/>
<evidence type="ECO:0000256" key="2">
    <source>
        <dbReference type="ARBA" id="ARBA00022692"/>
    </source>
</evidence>